<dbReference type="Gene3D" id="1.10.530.10">
    <property type="match status" value="1"/>
</dbReference>
<protein>
    <submittedName>
        <fullName evidence="1">Uncharacterized protein</fullName>
    </submittedName>
</protein>
<proteinExistence type="predicted"/>
<sequence>MTGCKNYTDAANGTGLDLVNHPELAADPANAAKIAVWFHRSRKGLVEASQNGDVLAATKKINGGTIGLDDRNRLFQKYLAEMNNPGFSAAIIAAGKAAPGVAVAASVVPSIAPPTVQVAAATPVPIAPVPTVTAPPMNVPPPPAVAAIPMQLNTPGPMDVRVTNNQQAGQDLSDRQLAHIATGGLSAG</sequence>
<dbReference type="Proteomes" id="UP000595610">
    <property type="component" value="Chromosome 1"/>
</dbReference>
<gene>
    <name evidence="1" type="ORF">I6I06_15840</name>
</gene>
<dbReference type="KEGG" id="pgis:I6I06_15840"/>
<evidence type="ECO:0000313" key="2">
    <source>
        <dbReference type="Proteomes" id="UP000595610"/>
    </source>
</evidence>
<dbReference type="EMBL" id="CP066075">
    <property type="protein sequence ID" value="QQC63749.1"/>
    <property type="molecule type" value="Genomic_DNA"/>
</dbReference>
<accession>A0A7T4N231</accession>
<dbReference type="InterPro" id="IPR023346">
    <property type="entry name" value="Lysozyme-like_dom_sf"/>
</dbReference>
<organism evidence="1 2">
    <name type="scientific">Paraburkholderia ginsengisoli</name>
    <dbReference type="NCBI Taxonomy" id="311231"/>
    <lineage>
        <taxon>Bacteria</taxon>
        <taxon>Pseudomonadati</taxon>
        <taxon>Pseudomonadota</taxon>
        <taxon>Betaproteobacteria</taxon>
        <taxon>Burkholderiales</taxon>
        <taxon>Burkholderiaceae</taxon>
        <taxon>Paraburkholderia</taxon>
    </lineage>
</organism>
<dbReference type="SUPFAM" id="SSF53955">
    <property type="entry name" value="Lysozyme-like"/>
    <property type="match status" value="1"/>
</dbReference>
<keyword evidence="2" id="KW-1185">Reference proteome</keyword>
<dbReference type="AlphaFoldDB" id="A0A7T4N231"/>
<name>A0A7T4N231_9BURK</name>
<evidence type="ECO:0000313" key="1">
    <source>
        <dbReference type="EMBL" id="QQC63749.1"/>
    </source>
</evidence>
<dbReference type="RefSeq" id="WP_084585239.1">
    <property type="nucleotide sequence ID" value="NZ_CP066075.1"/>
</dbReference>
<reference evidence="1 2" key="1">
    <citation type="submission" date="2020-12" db="EMBL/GenBank/DDBJ databases">
        <title>FDA dAtabase for Regulatory Grade micrObial Sequences (FDA-ARGOS): Supporting development and validation of Infectious Disease Dx tests.</title>
        <authorList>
            <person name="Nelson B."/>
            <person name="Plummer A."/>
            <person name="Tallon L."/>
            <person name="Sadzewicz L."/>
            <person name="Zhao X."/>
            <person name="Boylan J."/>
            <person name="Ott S."/>
            <person name="Bowen H."/>
            <person name="Vavikolanu K."/>
            <person name="Mehta A."/>
            <person name="Aluvathingal J."/>
            <person name="Nadendla S."/>
            <person name="Myers T."/>
            <person name="Yan Y."/>
            <person name="Sichtig H."/>
        </authorList>
    </citation>
    <scope>NUCLEOTIDE SEQUENCE [LARGE SCALE GENOMIC DNA]</scope>
    <source>
        <strain evidence="1 2">FDAARGOS_1049</strain>
    </source>
</reference>